<protein>
    <submittedName>
        <fullName evidence="2">GNAT family N-acetyltransferase</fullName>
    </submittedName>
</protein>
<evidence type="ECO:0000259" key="1">
    <source>
        <dbReference type="Pfam" id="PF13302"/>
    </source>
</evidence>
<name>A0ABY7NG71_9MICO</name>
<reference evidence="2 3" key="1">
    <citation type="submission" date="2021-05" db="EMBL/GenBank/DDBJ databases">
        <authorList>
            <person name="Kumar R."/>
            <person name="Kumar A."/>
            <person name="Mukhia S."/>
        </authorList>
    </citation>
    <scope>NUCLEOTIDE SEQUENCE [LARGE SCALE GENOMIC DNA]</scope>
    <source>
        <strain evidence="2 3">ERMR7:08</strain>
    </source>
</reference>
<dbReference type="InterPro" id="IPR000182">
    <property type="entry name" value="GNAT_dom"/>
</dbReference>
<proteinExistence type="predicted"/>
<dbReference type="RefSeq" id="WP_281535189.1">
    <property type="nucleotide sequence ID" value="NZ_CP075584.1"/>
</dbReference>
<dbReference type="PANTHER" id="PTHR43610:SF1">
    <property type="entry name" value="N-ACETYLTRANSFERASE DOMAIN-CONTAINING PROTEIN"/>
    <property type="match status" value="1"/>
</dbReference>
<dbReference type="Gene3D" id="3.40.630.30">
    <property type="match status" value="1"/>
</dbReference>
<dbReference type="Pfam" id="PF13302">
    <property type="entry name" value="Acetyltransf_3"/>
    <property type="match status" value="1"/>
</dbReference>
<sequence length="205" mass="21935">MEFAAAPTLAGTRVTLEPLDPGHAAELSIAVADGELWRTWYTAVPRPEVMATEIDRRLALAASGQMMPWGIRSASTGAMVGMTTFMHPSPDQQRLEIGSTWLGKGAQGTGANREAKLLLLGYAFEELDCIAVEFRTHWHNRQSRAAIAALGAKQDGVLRSHSVGPEGAVRDTVVFSIIAAEWPAVRLGLREGLARHAALAETPGA</sequence>
<dbReference type="SUPFAM" id="SSF55729">
    <property type="entry name" value="Acyl-CoA N-acyltransferases (Nat)"/>
    <property type="match status" value="1"/>
</dbReference>
<organism evidence="2 3">
    <name type="scientific">Cryobacterium breve</name>
    <dbReference type="NCBI Taxonomy" id="1259258"/>
    <lineage>
        <taxon>Bacteria</taxon>
        <taxon>Bacillati</taxon>
        <taxon>Actinomycetota</taxon>
        <taxon>Actinomycetes</taxon>
        <taxon>Micrococcales</taxon>
        <taxon>Microbacteriaceae</taxon>
        <taxon>Cryobacterium</taxon>
    </lineage>
</organism>
<keyword evidence="3" id="KW-1185">Reference proteome</keyword>
<dbReference type="Proteomes" id="UP001212421">
    <property type="component" value="Chromosome"/>
</dbReference>
<dbReference type="EMBL" id="CP075584">
    <property type="protein sequence ID" value="WBM80534.1"/>
    <property type="molecule type" value="Genomic_DNA"/>
</dbReference>
<accession>A0ABY7NG71</accession>
<evidence type="ECO:0000313" key="2">
    <source>
        <dbReference type="EMBL" id="WBM80534.1"/>
    </source>
</evidence>
<dbReference type="PANTHER" id="PTHR43610">
    <property type="entry name" value="BLL6696 PROTEIN"/>
    <property type="match status" value="1"/>
</dbReference>
<gene>
    <name evidence="2" type="ORF">KIV56_03515</name>
</gene>
<feature type="domain" description="N-acetyltransferase" evidence="1">
    <location>
        <begin position="13"/>
        <end position="153"/>
    </location>
</feature>
<dbReference type="InterPro" id="IPR016181">
    <property type="entry name" value="Acyl_CoA_acyltransferase"/>
</dbReference>
<evidence type="ECO:0000313" key="3">
    <source>
        <dbReference type="Proteomes" id="UP001212421"/>
    </source>
</evidence>